<evidence type="ECO:0000259" key="9">
    <source>
        <dbReference type="Pfam" id="PF04675"/>
    </source>
</evidence>
<keyword evidence="6" id="KW-0175">Coiled coil</keyword>
<dbReference type="Pfam" id="PF04675">
    <property type="entry name" value="DNA_ligase_A_N"/>
    <property type="match status" value="2"/>
</dbReference>
<feature type="domain" description="ATP-dependent DNA ligase family profile" evidence="8">
    <location>
        <begin position="1155"/>
        <end position="1254"/>
    </location>
</feature>
<dbReference type="OrthoDB" id="5370059at2759"/>
<keyword evidence="11" id="KW-1185">Reference proteome</keyword>
<feature type="transmembrane region" description="Helical" evidence="7">
    <location>
        <begin position="357"/>
        <end position="378"/>
    </location>
</feature>
<sequence>MTTYAITCPVEAWEGHVDDGSGAKADKLNAVEKFLQRFDTSCDLFPLLRLLLPGVDPERGAYGLKESNLAKLFGEMLSQRLLRWKDPALQEGYRCAAGVETLFLVMRRIFVELPMADLEVMMGAIRILLATSPVIRSCLLVDGQDPSRITMPDVLIVCHATDGWPTAMLRNPGDTALGLAGLPTALRPMAPGTVVDLDTFRNVFSPAVFARALGVLSQAIPDAGGAMAGLEMAMTLATGEKIVADARNATADDPIYLGPFLRGSVAVGQGPTLVSCFQYLQDVDAQRRAMKLFELAEVARLAGARPHLLSKIADNRRAGVDVLFRLTAVDIDRDHEFALQGRLIARLLQQVRERSNLLMVALIYFGTVIPTALTTAFLEAKARMRRQSLENTVGAKAYDKAELPTAKVTRLSWTFMGERIPVCEISQSLYLHVLGGADGRCVLAGRRKLNAFVKPPDMNIEGPFIAHRFGKVEAGIPQHGIIPLPYDAMALLEVVEVNSKQWLSSSAYSQLEKDAGCLLRQRISLLKWLEAGRAAACLDAKAWDEQHANGELHHSVDLAMARAMNGCTDEDRYIRWLFMFQVNMEGVPADTLQTGERPGADVVPEQAGLQQIMEGGGPLPSTLMDGDSARDGQWGRELRGQATALELEDSVEEGQLEGDFASVLHSVVESRATAKPGSVLTLGEVNDALSKIHNAADQQEKRNHLLEVVRKASATEQKWIAKIILKDLKVGISHESVLKKFHPDAMELYNRSSNLKQVLEEIRTQYVRAKSEGSADAGAEASASSSLPPQVVQNVAVAASASAFAAIRADGTVVAWGDSRAGGDCSAVQEQLRNVQLVIIRQCIRAASFSFAAIRGDGSVVTWGDHRGGDSSHVPRDQLHDVQEIQSNAFAFAALRADGSVVTWGEDWMGGDSSSVRSELQDVLRIYSRRHSGMFAAIKTRGRIVFWGNAAHFGEINTGLPNIAHFIYAGGRWAAASEEGSLALSFRSIDGERCMQVPDCALKLVHCMDCIAILQKNGEVLFWGRAVPGWLRNELKNVAQLRVTRNASECAAIRSDGSVVTWRFRSTGVHAGARRAVRSQLRNVRHLQRNDCGFAALREDGSVVTWGIGRFGGSRSVVSWGWSHAGGDSRHVREELGRAMLAQRLRLDSLAGVRMLAQRLRLDSLAGLFDGSKTFHVEPKYDGERILAHIDLEAKRVELYTRSAIDYTSAYAPTMRPVLLNGLLGRQAVLDGEMVAWDEGEQAFIAFGSNRTVAQMGDPSKHLCFLVAGPPKKQEPWRVYALVFVPAMLDLIGSVLSFTGLVYIGNSTALMLGSTIILFVAVNSYIFLGRRFNNIQMSGMFPVFDPVRLPSTHANRGLLSPAKSSPHELLDLCLPWRRLFIFAGLTISITSLQVRAARCANTALRGRLVELWRRVASLQNKAGNTPEARLPSRLALVVFFLKSLAAVPDFRVDCRPREGDRVLLFMPHWLELIARGAKTAEIRYGCRHGLPNESSPRKPLMDTFATDTGPYAFYETARSPVRMMSKVEVPAARRIAALIELPYSPARVENHRPLGFDSYGEMVADSLANKESALTHETRVAARSAMIIDEESKVAEFSLIMQAEKAKLEAQFKARTRSLELEHDSDEAKLEGQVKAKAMNDGRIKQLQKELGDFDKVNQECVRVGQNQDHTIKDPRASVNKLTPKVQEHEATIETLTKEKAELQKRKAELERKVVFLAIMIIGKAASLSAEETSSSSSAAEQGLGIFLCILARFVNSIQFVVEEKMLGDTSLEPLQVVGTEGIYGLVVTACVIMPIAASIPGDDVGHVYENTADSVLMLHNWTLDSSLGTCVMRVFFGALLLWVEVFRAVSTNLQSLFVWLIDLGLFYGVGTGFGFPVGEAWKGQGSWLQVHIDDGSTEREAHEGSPSWDYFSYLGTALPSAAQTILTVVDQLSRRFQEALLDEFSPQTVNAHLSGVRAGSIDSFAFIMAEDDMEIEAL</sequence>
<dbReference type="GO" id="GO:0006303">
    <property type="term" value="P:double-strand break repair via nonhomologous end joining"/>
    <property type="evidence" value="ECO:0007669"/>
    <property type="project" value="TreeGrafter"/>
</dbReference>
<feature type="domain" description="DNA ligase ATP-dependent N-terminal" evidence="9">
    <location>
        <begin position="24"/>
        <end position="78"/>
    </location>
</feature>
<evidence type="ECO:0000256" key="2">
    <source>
        <dbReference type="ARBA" id="ARBA00022598"/>
    </source>
</evidence>
<dbReference type="InterPro" id="IPR037185">
    <property type="entry name" value="EmrE-like"/>
</dbReference>
<feature type="transmembrane region" description="Helical" evidence="7">
    <location>
        <begin position="1856"/>
        <end position="1878"/>
    </location>
</feature>
<feature type="transmembrane region" description="Helical" evidence="7">
    <location>
        <begin position="1310"/>
        <end position="1328"/>
    </location>
</feature>
<evidence type="ECO:0000256" key="7">
    <source>
        <dbReference type="SAM" id="Phobius"/>
    </source>
</evidence>
<dbReference type="Gene3D" id="2.130.10.30">
    <property type="entry name" value="Regulator of chromosome condensation 1/beta-lactamase-inhibitor protein II"/>
    <property type="match status" value="2"/>
</dbReference>
<keyword evidence="7" id="KW-0812">Transmembrane</keyword>
<dbReference type="InterPro" id="IPR009091">
    <property type="entry name" value="RCC1/BLIP-II"/>
</dbReference>
<feature type="transmembrane region" description="Helical" evidence="7">
    <location>
        <begin position="1279"/>
        <end position="1304"/>
    </location>
</feature>
<keyword evidence="7" id="KW-1133">Transmembrane helix</keyword>
<dbReference type="SUPFAM" id="SSF56091">
    <property type="entry name" value="DNA ligase/mRNA capping enzyme, catalytic domain"/>
    <property type="match status" value="1"/>
</dbReference>
<feature type="transmembrane region" description="Helical" evidence="7">
    <location>
        <begin position="1822"/>
        <end position="1844"/>
    </location>
</feature>
<dbReference type="PANTHER" id="PTHR45997">
    <property type="entry name" value="DNA LIGASE 4"/>
    <property type="match status" value="1"/>
</dbReference>
<dbReference type="Proteomes" id="UP000186817">
    <property type="component" value="Unassembled WGS sequence"/>
</dbReference>
<evidence type="ECO:0000256" key="4">
    <source>
        <dbReference type="ARBA" id="ARBA00022840"/>
    </source>
</evidence>
<dbReference type="Pfam" id="PF01068">
    <property type="entry name" value="DNA_ligase_A_M"/>
    <property type="match status" value="1"/>
</dbReference>
<feature type="coiled-coil region" evidence="6">
    <location>
        <begin position="1686"/>
        <end position="1720"/>
    </location>
</feature>
<keyword evidence="3" id="KW-0547">Nucleotide-binding</keyword>
<organism evidence="10 11">
    <name type="scientific">Symbiodinium microadriaticum</name>
    <name type="common">Dinoflagellate</name>
    <name type="synonym">Zooxanthella microadriatica</name>
    <dbReference type="NCBI Taxonomy" id="2951"/>
    <lineage>
        <taxon>Eukaryota</taxon>
        <taxon>Sar</taxon>
        <taxon>Alveolata</taxon>
        <taxon>Dinophyceae</taxon>
        <taxon>Suessiales</taxon>
        <taxon>Symbiodiniaceae</taxon>
        <taxon>Symbiodinium</taxon>
    </lineage>
</organism>
<reference evidence="10 11" key="1">
    <citation type="submission" date="2016-02" db="EMBL/GenBank/DDBJ databases">
        <title>Genome analysis of coral dinoflagellate symbionts highlights evolutionary adaptations to a symbiotic lifestyle.</title>
        <authorList>
            <person name="Aranda M."/>
            <person name="Li Y."/>
            <person name="Liew Y.J."/>
            <person name="Baumgarten S."/>
            <person name="Simakov O."/>
            <person name="Wilson M."/>
            <person name="Piel J."/>
            <person name="Ashoor H."/>
            <person name="Bougouffa S."/>
            <person name="Bajic V.B."/>
            <person name="Ryu T."/>
            <person name="Ravasi T."/>
            <person name="Bayer T."/>
            <person name="Micklem G."/>
            <person name="Kim H."/>
            <person name="Bhak J."/>
            <person name="Lajeunesse T.C."/>
            <person name="Voolstra C.R."/>
        </authorList>
    </citation>
    <scope>NUCLEOTIDE SEQUENCE [LARGE SCALE GENOMIC DNA]</scope>
    <source>
        <strain evidence="10 11">CCMP2467</strain>
    </source>
</reference>
<accession>A0A1Q9ECT2</accession>
<dbReference type="InterPro" id="IPR012308">
    <property type="entry name" value="DNA_ligase_ATP-dep_N"/>
</dbReference>
<dbReference type="PROSITE" id="PS00697">
    <property type="entry name" value="DNA_LIGASE_A1"/>
    <property type="match status" value="1"/>
</dbReference>
<evidence type="ECO:0000259" key="8">
    <source>
        <dbReference type="Pfam" id="PF01068"/>
    </source>
</evidence>
<evidence type="ECO:0000256" key="5">
    <source>
        <dbReference type="ARBA" id="ARBA00023242"/>
    </source>
</evidence>
<keyword evidence="5" id="KW-0539">Nucleus</keyword>
<comment type="similarity">
    <text evidence="1">Belongs to the ATP-dependent DNA ligase family.</text>
</comment>
<dbReference type="InterPro" id="IPR012310">
    <property type="entry name" value="DNA_ligase_ATP-dep_cent"/>
</dbReference>
<dbReference type="InterPro" id="IPR036599">
    <property type="entry name" value="DNA_ligase_N_sf"/>
</dbReference>
<evidence type="ECO:0000313" key="10">
    <source>
        <dbReference type="EMBL" id="OLQ05191.1"/>
    </source>
</evidence>
<dbReference type="InterPro" id="IPR016059">
    <property type="entry name" value="DNA_ligase_ATP-dep_CS"/>
</dbReference>
<dbReference type="GO" id="GO:0003910">
    <property type="term" value="F:DNA ligase (ATP) activity"/>
    <property type="evidence" value="ECO:0007669"/>
    <property type="project" value="InterPro"/>
</dbReference>
<protein>
    <submittedName>
        <fullName evidence="10">DNA ligase 4</fullName>
    </submittedName>
</protein>
<dbReference type="GO" id="GO:0006310">
    <property type="term" value="P:DNA recombination"/>
    <property type="evidence" value="ECO:0007669"/>
    <property type="project" value="InterPro"/>
</dbReference>
<gene>
    <name evidence="10" type="primary">LIG4</name>
    <name evidence="10" type="ORF">AK812_SmicGene11638</name>
</gene>
<dbReference type="GO" id="GO:0003677">
    <property type="term" value="F:DNA binding"/>
    <property type="evidence" value="ECO:0007669"/>
    <property type="project" value="InterPro"/>
</dbReference>
<feature type="domain" description="DNA ligase ATP-dependent N-terminal" evidence="9">
    <location>
        <begin position="642"/>
        <end position="742"/>
    </location>
</feature>
<dbReference type="SUPFAM" id="SSF103481">
    <property type="entry name" value="Multidrug resistance efflux transporter EmrE"/>
    <property type="match status" value="1"/>
</dbReference>
<keyword evidence="4" id="KW-0067">ATP-binding</keyword>
<evidence type="ECO:0000256" key="1">
    <source>
        <dbReference type="ARBA" id="ARBA00007572"/>
    </source>
</evidence>
<evidence type="ECO:0000313" key="11">
    <source>
        <dbReference type="Proteomes" id="UP000186817"/>
    </source>
</evidence>
<name>A0A1Q9ECT2_SYMMI</name>
<dbReference type="EMBL" id="LSRX01000192">
    <property type="protein sequence ID" value="OLQ05191.1"/>
    <property type="molecule type" value="Genomic_DNA"/>
</dbReference>
<dbReference type="GO" id="GO:0005524">
    <property type="term" value="F:ATP binding"/>
    <property type="evidence" value="ECO:0007669"/>
    <property type="project" value="UniProtKB-KW"/>
</dbReference>
<dbReference type="Gene3D" id="3.30.470.30">
    <property type="entry name" value="DNA ligase/mRNA capping enzyme"/>
    <property type="match status" value="1"/>
</dbReference>
<comment type="caution">
    <text evidence="10">The sequence shown here is derived from an EMBL/GenBank/DDBJ whole genome shotgun (WGS) entry which is preliminary data.</text>
</comment>
<dbReference type="Gene3D" id="1.10.3260.10">
    <property type="entry name" value="DNA ligase, ATP-dependent, N-terminal domain"/>
    <property type="match status" value="2"/>
</dbReference>
<dbReference type="SUPFAM" id="SSF117018">
    <property type="entry name" value="ATP-dependent DNA ligase DNA-binding domain"/>
    <property type="match status" value="1"/>
</dbReference>
<proteinExistence type="inferred from homology"/>
<keyword evidence="2 10" id="KW-0436">Ligase</keyword>
<dbReference type="GO" id="GO:0032807">
    <property type="term" value="C:DNA ligase IV complex"/>
    <property type="evidence" value="ECO:0007669"/>
    <property type="project" value="TreeGrafter"/>
</dbReference>
<dbReference type="PANTHER" id="PTHR45997:SF1">
    <property type="entry name" value="DNA LIGASE 4"/>
    <property type="match status" value="1"/>
</dbReference>
<dbReference type="GO" id="GO:0006297">
    <property type="term" value="P:nucleotide-excision repair, DNA gap filling"/>
    <property type="evidence" value="ECO:0007669"/>
    <property type="project" value="TreeGrafter"/>
</dbReference>
<dbReference type="SUPFAM" id="SSF50985">
    <property type="entry name" value="RCC1/BLIP-II"/>
    <property type="match status" value="2"/>
</dbReference>
<evidence type="ECO:0000256" key="6">
    <source>
        <dbReference type="SAM" id="Coils"/>
    </source>
</evidence>
<keyword evidence="7" id="KW-0472">Membrane</keyword>
<evidence type="ECO:0000256" key="3">
    <source>
        <dbReference type="ARBA" id="ARBA00022741"/>
    </source>
</evidence>
<dbReference type="InterPro" id="IPR029710">
    <property type="entry name" value="LIG4"/>
</dbReference>